<dbReference type="GeneID" id="4839407"/>
<name>A3LW13_PICST</name>
<evidence type="ECO:0000313" key="2">
    <source>
        <dbReference type="Proteomes" id="UP000002258"/>
    </source>
</evidence>
<dbReference type="RefSeq" id="XP_001384911.1">
    <property type="nucleotide sequence ID" value="XM_001384874.1"/>
</dbReference>
<dbReference type="PANTHER" id="PTHR28207:SF1">
    <property type="entry name" value="ATP SYNTHASE SUBUNIT H, MITOCHONDRIAL"/>
    <property type="match status" value="1"/>
</dbReference>
<dbReference type="EMBL" id="CP000499">
    <property type="protein sequence ID" value="ABN66882.1"/>
    <property type="molecule type" value="Genomic_DNA"/>
</dbReference>
<dbReference type="Pfam" id="PF10775">
    <property type="entry name" value="ATP_sub_h"/>
    <property type="match status" value="1"/>
</dbReference>
<dbReference type="EC" id="3.6.3.14" evidence="1"/>
<dbReference type="FunCoup" id="A3LW13">
    <property type="interactions" value="128"/>
</dbReference>
<dbReference type="HOGENOM" id="CLU_122989_1_0_1"/>
<dbReference type="Proteomes" id="UP000002258">
    <property type="component" value="Chromosome 5"/>
</dbReference>
<dbReference type="OrthoDB" id="274752at2759"/>
<keyword evidence="1" id="KW-0378">Hydrolase</keyword>
<evidence type="ECO:0000313" key="1">
    <source>
        <dbReference type="EMBL" id="ABN66882.1"/>
    </source>
</evidence>
<dbReference type="PANTHER" id="PTHR28207">
    <property type="entry name" value="ATP SYNTHASE SUBUNIT H, MITOCHONDRIAL"/>
    <property type="match status" value="1"/>
</dbReference>
<dbReference type="AlphaFoldDB" id="A3LW13"/>
<protein>
    <submittedName>
        <fullName evidence="1">F1F0-ATPase complex, subunit h</fullName>
        <ecNumber evidence="1">3.6.3.14</ecNumber>
    </submittedName>
</protein>
<gene>
    <name evidence="1" type="primary">ATP14</name>
    <name evidence="1" type="ORF">PICST_32314</name>
</gene>
<dbReference type="InterPro" id="IPR019711">
    <property type="entry name" value="ATP_synth_F0_suH"/>
</dbReference>
<keyword evidence="2" id="KW-1185">Reference proteome</keyword>
<dbReference type="eggNOG" id="ENOG502SDW5">
    <property type="taxonomic scope" value="Eukaryota"/>
</dbReference>
<dbReference type="STRING" id="322104.A3LW13"/>
<sequence length="107" mass="11706">MFRPVIRLSSKRLFSVTPRRSSAIADLYIQQIKAFKPVALSAKDLEGAVQAFQLPAKPAVPSSEISAEALNAYETSEVETAAVPSSSGAAPVEEDWFVFEEETEEHH</sequence>
<proteinExistence type="predicted"/>
<organism evidence="1 2">
    <name type="scientific">Scheffersomyces stipitis (strain ATCC 58785 / CBS 6054 / NBRC 10063 / NRRL Y-11545)</name>
    <name type="common">Yeast</name>
    <name type="synonym">Pichia stipitis</name>
    <dbReference type="NCBI Taxonomy" id="322104"/>
    <lineage>
        <taxon>Eukaryota</taxon>
        <taxon>Fungi</taxon>
        <taxon>Dikarya</taxon>
        <taxon>Ascomycota</taxon>
        <taxon>Saccharomycotina</taxon>
        <taxon>Pichiomycetes</taxon>
        <taxon>Debaryomycetaceae</taxon>
        <taxon>Scheffersomyces</taxon>
    </lineage>
</organism>
<dbReference type="OMA" id="GHVQKFT"/>
<reference evidence="1 2" key="1">
    <citation type="journal article" date="2007" name="Nat. Biotechnol.">
        <title>Genome sequence of the lignocellulose-bioconverting and xylose-fermenting yeast Pichia stipitis.</title>
        <authorList>
            <person name="Jeffries T.W."/>
            <person name="Grigoriev I.V."/>
            <person name="Grimwood J."/>
            <person name="Laplaza J.M."/>
            <person name="Aerts A."/>
            <person name="Salamov A."/>
            <person name="Schmutz J."/>
            <person name="Lindquist E."/>
            <person name="Dehal P."/>
            <person name="Shapiro H."/>
            <person name="Jin Y.S."/>
            <person name="Passoth V."/>
            <person name="Richardson P.M."/>
        </authorList>
    </citation>
    <scope>NUCLEOTIDE SEQUENCE [LARGE SCALE GENOMIC DNA]</scope>
    <source>
        <strain evidence="2">ATCC 58785 / CBS 6054 / NBRC 10063 / NRRL Y-11545</strain>
    </source>
</reference>
<dbReference type="KEGG" id="pic:PICST_32314"/>
<dbReference type="GO" id="GO:0046933">
    <property type="term" value="F:proton-transporting ATP synthase activity, rotational mechanism"/>
    <property type="evidence" value="ECO:0007669"/>
    <property type="project" value="TreeGrafter"/>
</dbReference>
<accession>A3LW13</accession>
<dbReference type="GO" id="GO:0016787">
    <property type="term" value="F:hydrolase activity"/>
    <property type="evidence" value="ECO:0007669"/>
    <property type="project" value="UniProtKB-KW"/>
</dbReference>
<dbReference type="InParanoid" id="A3LW13"/>